<accession>A0AAN7SSX7</accession>
<proteinExistence type="predicted"/>
<reference evidence="2" key="1">
    <citation type="submission" date="2023-01" db="EMBL/GenBank/DDBJ databases">
        <title>Key to firefly adult light organ development and bioluminescence: homeobox transcription factors regulate luciferase expression and transportation to peroxisome.</title>
        <authorList>
            <person name="Fu X."/>
        </authorList>
    </citation>
    <scope>NUCLEOTIDE SEQUENCE [LARGE SCALE GENOMIC DNA]</scope>
</reference>
<gene>
    <name evidence="1" type="ORF">RN001_002936</name>
</gene>
<protein>
    <recommendedName>
        <fullName evidence="3">DDE Tnp4 domain-containing protein</fullName>
    </recommendedName>
</protein>
<organism evidence="1 2">
    <name type="scientific">Aquatica leii</name>
    <dbReference type="NCBI Taxonomy" id="1421715"/>
    <lineage>
        <taxon>Eukaryota</taxon>
        <taxon>Metazoa</taxon>
        <taxon>Ecdysozoa</taxon>
        <taxon>Arthropoda</taxon>
        <taxon>Hexapoda</taxon>
        <taxon>Insecta</taxon>
        <taxon>Pterygota</taxon>
        <taxon>Neoptera</taxon>
        <taxon>Endopterygota</taxon>
        <taxon>Coleoptera</taxon>
        <taxon>Polyphaga</taxon>
        <taxon>Elateriformia</taxon>
        <taxon>Elateroidea</taxon>
        <taxon>Lampyridae</taxon>
        <taxon>Luciolinae</taxon>
        <taxon>Aquatica</taxon>
    </lineage>
</organism>
<evidence type="ECO:0000313" key="1">
    <source>
        <dbReference type="EMBL" id="KAK4886665.1"/>
    </source>
</evidence>
<evidence type="ECO:0008006" key="3">
    <source>
        <dbReference type="Google" id="ProtNLM"/>
    </source>
</evidence>
<dbReference type="EMBL" id="JARPUR010000001">
    <property type="protein sequence ID" value="KAK4886665.1"/>
    <property type="molecule type" value="Genomic_DNA"/>
</dbReference>
<comment type="caution">
    <text evidence="1">The sequence shown here is derived from an EMBL/GenBank/DDBJ whole genome shotgun (WGS) entry which is preliminary data.</text>
</comment>
<dbReference type="AlphaFoldDB" id="A0AAN7SSX7"/>
<dbReference type="Proteomes" id="UP001353858">
    <property type="component" value="Unassembled WGS sequence"/>
</dbReference>
<sequence>MDGTMAFCMLLKRLSYPNRLVDLARFFNYSSQSISQTLTATTTFLLENHGHLLNYLNTHQWLNKNRYQLYAQSIANMGEAVQNCWGFIDQNKLKSYFSEIQEEDDDIWPEFPEGFMETMDAIEEMIDIGVI</sequence>
<name>A0AAN7SSX7_9COLE</name>
<evidence type="ECO:0000313" key="2">
    <source>
        <dbReference type="Proteomes" id="UP001353858"/>
    </source>
</evidence>
<keyword evidence="2" id="KW-1185">Reference proteome</keyword>